<dbReference type="InterPro" id="IPR029026">
    <property type="entry name" value="tRNA_m1G_MTases_N"/>
</dbReference>
<feature type="domain" description="tRNA/rRNA methyltransferase SpoU type" evidence="5">
    <location>
        <begin position="7"/>
        <end position="153"/>
    </location>
</feature>
<protein>
    <submittedName>
        <fullName evidence="6">RNA methyltransferase</fullName>
    </submittedName>
</protein>
<evidence type="ECO:0000313" key="7">
    <source>
        <dbReference type="Proteomes" id="UP000324143"/>
    </source>
</evidence>
<proteinExistence type="inferred from homology"/>
<dbReference type="InterPro" id="IPR029028">
    <property type="entry name" value="Alpha/beta_knot_MTases"/>
</dbReference>
<comment type="similarity">
    <text evidence="1">Belongs to the class IV-like SAM-binding methyltransferase superfamily. RNA methyltransferase TrmH family.</text>
</comment>
<dbReference type="Gene3D" id="3.40.1280.10">
    <property type="match status" value="1"/>
</dbReference>
<evidence type="ECO:0000259" key="5">
    <source>
        <dbReference type="Pfam" id="PF00588"/>
    </source>
</evidence>
<dbReference type="InterPro" id="IPR004384">
    <property type="entry name" value="RNA_MeTrfase_TrmJ/LasT"/>
</dbReference>
<dbReference type="GO" id="GO:0003723">
    <property type="term" value="F:RNA binding"/>
    <property type="evidence" value="ECO:0007669"/>
    <property type="project" value="InterPro"/>
</dbReference>
<gene>
    <name evidence="6" type="ORF">FXF47_02215</name>
</gene>
<dbReference type="GO" id="GO:0005829">
    <property type="term" value="C:cytosol"/>
    <property type="evidence" value="ECO:0007669"/>
    <property type="project" value="TreeGrafter"/>
</dbReference>
<dbReference type="PANTHER" id="PTHR42786:SF2">
    <property type="entry name" value="TRNA (CYTIDINE_URIDINE-2'-O-)-METHYLTRANSFERASE TRMJ"/>
    <property type="match status" value="1"/>
</dbReference>
<reference evidence="6" key="1">
    <citation type="submission" date="2019-08" db="EMBL/GenBank/DDBJ databases">
        <title>Genomic characterization of a novel candidate phylum (ARYD3) from a high temperature, high salinity tertiary oil reservoir in north central Oklahoma, USA.</title>
        <authorList>
            <person name="Youssef N.H."/>
            <person name="Yadav A."/>
            <person name="Elshahed M.S."/>
        </authorList>
    </citation>
    <scope>NUCLEOTIDE SEQUENCE [LARGE SCALE GENOMIC DNA]</scope>
    <source>
        <strain evidence="6">ARYD3</strain>
    </source>
</reference>
<sequence length="244" mass="28846">MDFNNIHFGLVRTFDPGNIGSAFRGLINMGFENLWVINPINYIPKTIEMMAAGTRDRLDLLKKTDSVFDFAKDLDVVYGLTARNRKMYEQISVNELIAELENKKYQNIGFLFGNETNGLTNDELKYAKKTVFIQTSEEKPVLNLAQSVIIISYEIRKLLLDKRNNKKSKPKNFNYISLKKKEKLFNNMFKIFSEVFFKKEKRISKKKKILFNSIKRWDLTKTEFKYFNNMFIKLSRILKKKEEK</sequence>
<dbReference type="Proteomes" id="UP000324143">
    <property type="component" value="Unassembled WGS sequence"/>
</dbReference>
<evidence type="ECO:0000256" key="2">
    <source>
        <dbReference type="ARBA" id="ARBA00022603"/>
    </source>
</evidence>
<keyword evidence="4" id="KW-0949">S-adenosyl-L-methionine</keyword>
<dbReference type="Pfam" id="PF00588">
    <property type="entry name" value="SpoU_methylase"/>
    <property type="match status" value="1"/>
</dbReference>
<keyword evidence="7" id="KW-1185">Reference proteome</keyword>
<dbReference type="PANTHER" id="PTHR42786">
    <property type="entry name" value="TRNA/RRNA METHYLTRANSFERASE"/>
    <property type="match status" value="1"/>
</dbReference>
<dbReference type="GO" id="GO:0008173">
    <property type="term" value="F:RNA methyltransferase activity"/>
    <property type="evidence" value="ECO:0007669"/>
    <property type="project" value="InterPro"/>
</dbReference>
<keyword evidence="3" id="KW-0808">Transferase</keyword>
<dbReference type="InterPro" id="IPR001537">
    <property type="entry name" value="SpoU_MeTrfase"/>
</dbReference>
<dbReference type="EMBL" id="VSIX01000028">
    <property type="protein sequence ID" value="TYB31825.1"/>
    <property type="molecule type" value="Genomic_DNA"/>
</dbReference>
<accession>A0A5D0MIR9</accession>
<evidence type="ECO:0000256" key="3">
    <source>
        <dbReference type="ARBA" id="ARBA00022679"/>
    </source>
</evidence>
<comment type="caution">
    <text evidence="6">The sequence shown here is derived from an EMBL/GenBank/DDBJ whole genome shotgun (WGS) entry which is preliminary data.</text>
</comment>
<keyword evidence="2 6" id="KW-0489">Methyltransferase</keyword>
<evidence type="ECO:0000256" key="4">
    <source>
        <dbReference type="ARBA" id="ARBA00022691"/>
    </source>
</evidence>
<name>A0A5D0MIR9_9BACT</name>
<dbReference type="AlphaFoldDB" id="A0A5D0MIR9"/>
<dbReference type="CDD" id="cd18093">
    <property type="entry name" value="SpoU-like_TrmJ"/>
    <property type="match status" value="1"/>
</dbReference>
<evidence type="ECO:0000313" key="6">
    <source>
        <dbReference type="EMBL" id="TYB31825.1"/>
    </source>
</evidence>
<dbReference type="PIRSF" id="PIRSF004808">
    <property type="entry name" value="LasT"/>
    <property type="match status" value="1"/>
</dbReference>
<dbReference type="GO" id="GO:0002128">
    <property type="term" value="P:tRNA nucleoside ribose methylation"/>
    <property type="evidence" value="ECO:0007669"/>
    <property type="project" value="TreeGrafter"/>
</dbReference>
<dbReference type="SUPFAM" id="SSF75217">
    <property type="entry name" value="alpha/beta knot"/>
    <property type="match status" value="1"/>
</dbReference>
<organism evidence="6 7">
    <name type="scientific">Candidatus Mcinerneyibacterium aminivorans</name>
    <dbReference type="NCBI Taxonomy" id="2703815"/>
    <lineage>
        <taxon>Bacteria</taxon>
        <taxon>Candidatus Macinerneyibacteriota</taxon>
        <taxon>Candidatus Mcinerneyibacteria</taxon>
        <taxon>Candidatus Mcinerneyibacteriales</taxon>
        <taxon>Candidatus Mcinerneyibacteriaceae</taxon>
        <taxon>Candidatus Mcinerneyibacterium</taxon>
    </lineage>
</organism>
<evidence type="ECO:0000256" key="1">
    <source>
        <dbReference type="ARBA" id="ARBA00007228"/>
    </source>
</evidence>